<dbReference type="EMBL" id="JACEEZ010007777">
    <property type="protein sequence ID" value="KAG0723740.1"/>
    <property type="molecule type" value="Genomic_DNA"/>
</dbReference>
<accession>A0A8J4YNF0</accession>
<name>A0A8J4YNF0_CHIOP</name>
<keyword evidence="3" id="KW-1185">Reference proteome</keyword>
<organism evidence="2 3">
    <name type="scientific">Chionoecetes opilio</name>
    <name type="common">Atlantic snow crab</name>
    <name type="synonym">Cancer opilio</name>
    <dbReference type="NCBI Taxonomy" id="41210"/>
    <lineage>
        <taxon>Eukaryota</taxon>
        <taxon>Metazoa</taxon>
        <taxon>Ecdysozoa</taxon>
        <taxon>Arthropoda</taxon>
        <taxon>Crustacea</taxon>
        <taxon>Multicrustacea</taxon>
        <taxon>Malacostraca</taxon>
        <taxon>Eumalacostraca</taxon>
        <taxon>Eucarida</taxon>
        <taxon>Decapoda</taxon>
        <taxon>Pleocyemata</taxon>
        <taxon>Brachyura</taxon>
        <taxon>Eubrachyura</taxon>
        <taxon>Majoidea</taxon>
        <taxon>Majidae</taxon>
        <taxon>Chionoecetes</taxon>
    </lineage>
</organism>
<sequence length="107" mass="11684">MAKGTSWFLPTVGWRTVRPVHFSLDGGVGEFRLEIWGGGCRRRGLISGRSTRLTQADATAHRRRSAAGSGSTTGAEARRHHLPGPPAAGRTYSLWRWRNTTYLGGPP</sequence>
<protein>
    <submittedName>
        <fullName evidence="2">Uncharacterized protein</fullName>
    </submittedName>
</protein>
<feature type="compositionally biased region" description="Low complexity" evidence="1">
    <location>
        <begin position="66"/>
        <end position="75"/>
    </location>
</feature>
<evidence type="ECO:0000313" key="3">
    <source>
        <dbReference type="Proteomes" id="UP000770661"/>
    </source>
</evidence>
<evidence type="ECO:0000313" key="2">
    <source>
        <dbReference type="EMBL" id="KAG0723740.1"/>
    </source>
</evidence>
<comment type="caution">
    <text evidence="2">The sequence shown here is derived from an EMBL/GenBank/DDBJ whole genome shotgun (WGS) entry which is preliminary data.</text>
</comment>
<reference evidence="2" key="1">
    <citation type="submission" date="2020-07" db="EMBL/GenBank/DDBJ databases">
        <title>The High-quality genome of the commercially important snow crab, Chionoecetes opilio.</title>
        <authorList>
            <person name="Jeong J.-H."/>
            <person name="Ryu S."/>
        </authorList>
    </citation>
    <scope>NUCLEOTIDE SEQUENCE</scope>
    <source>
        <strain evidence="2">MADBK_172401_WGS</strain>
        <tissue evidence="2">Digestive gland</tissue>
    </source>
</reference>
<proteinExistence type="predicted"/>
<dbReference type="Proteomes" id="UP000770661">
    <property type="component" value="Unassembled WGS sequence"/>
</dbReference>
<dbReference type="AlphaFoldDB" id="A0A8J4YNF0"/>
<evidence type="ECO:0000256" key="1">
    <source>
        <dbReference type="SAM" id="MobiDB-lite"/>
    </source>
</evidence>
<gene>
    <name evidence="2" type="ORF">GWK47_042044</name>
</gene>
<feature type="region of interest" description="Disordered" evidence="1">
    <location>
        <begin position="49"/>
        <end position="90"/>
    </location>
</feature>